<dbReference type="GO" id="GO:0006351">
    <property type="term" value="P:DNA-templated transcription"/>
    <property type="evidence" value="ECO:0007669"/>
    <property type="project" value="InterPro"/>
</dbReference>
<feature type="non-terminal residue" evidence="4">
    <location>
        <position position="1"/>
    </location>
</feature>
<dbReference type="PANTHER" id="PTHR31001:SF40">
    <property type="entry name" value="ZN(II)2CYS6 TRANSCRIPTION FACTOR (EUROFUNG)"/>
    <property type="match status" value="1"/>
</dbReference>
<dbReference type="Proteomes" id="UP000186594">
    <property type="component" value="Unassembled WGS sequence"/>
</dbReference>
<comment type="caution">
    <text evidence="4">The sequence shown here is derived from an EMBL/GenBank/DDBJ whole genome shotgun (WGS) entry which is preliminary data.</text>
</comment>
<gene>
    <name evidence="4" type="ORF">NEOLI_001081</name>
</gene>
<evidence type="ECO:0000256" key="2">
    <source>
        <dbReference type="ARBA" id="ARBA00023242"/>
    </source>
</evidence>
<keyword evidence="2" id="KW-0539">Nucleus</keyword>
<feature type="domain" description="Xylanolytic transcriptional activator regulatory" evidence="3">
    <location>
        <begin position="211"/>
        <end position="284"/>
    </location>
</feature>
<reference evidence="4 5" key="1">
    <citation type="submission" date="2016-04" db="EMBL/GenBank/DDBJ databases">
        <title>Evolutionary innovation and constraint leading to complex multicellularity in the Ascomycota.</title>
        <authorList>
            <person name="Cisse O."/>
            <person name="Nguyen A."/>
            <person name="Hewitt D.A."/>
            <person name="Jedd G."/>
            <person name="Stajich J.E."/>
        </authorList>
    </citation>
    <scope>NUCLEOTIDE SEQUENCE [LARGE SCALE GENOMIC DNA]</scope>
    <source>
        <strain evidence="4 5">DAH-3</strain>
    </source>
</reference>
<dbReference type="EMBL" id="LXFE01004399">
    <property type="protein sequence ID" value="OLL21689.1"/>
    <property type="molecule type" value="Genomic_DNA"/>
</dbReference>
<dbReference type="Pfam" id="PF04082">
    <property type="entry name" value="Fungal_trans"/>
    <property type="match status" value="1"/>
</dbReference>
<accession>A0A1U7LGB6</accession>
<sequence length="525" mass="60969">DQLLDRLREAEAELARLQSEAQENSTDIAGLREIAQLPATIHGAVRSTDKQDFQSTEDFPSLLPLLPEPIRQLIPTPEISDLFLRRFIDTIPEVLVYIHIPTFLGEHLAFWNRYVDTAPNVMIQPGRPFWISILLAVYCATLRTFIREDDLGLQPLLKYYKRPLLQLRKELQDGLMESLRHGKYIENYDMDVMQVHCVNQLNVDIIPPPMIWTHSGLMVRMAHALSLPRDPVQFGLSPLACEIRRRMWTVIRIYESATSWHEGLPSRIRKDDLDCPGPSYNADLDGNEPRIRDRMKWVVYQCQIALFLPDMYALAYSHSPPTHEGILVLDSSFRELEAEIKIALHLSFNDPDPRVFFQALLMEYAISRILMCLNVPFAHKRYPYSRERCLEGARRTLQMIIAFETRSQEIEKFRWYGQTWMMTSPLLATILLLIDLIKYELEDQASWELVNRAYIAMEALPELQTSSIYQQALCLICRIKDLKILDDGSMEELDVFSKVETLSWPWLKVYIHNNLKDGNNSDHGP</sequence>
<dbReference type="InterPro" id="IPR007219">
    <property type="entry name" value="XnlR_reg_dom"/>
</dbReference>
<evidence type="ECO:0000313" key="5">
    <source>
        <dbReference type="Proteomes" id="UP000186594"/>
    </source>
</evidence>
<evidence type="ECO:0000259" key="3">
    <source>
        <dbReference type="SMART" id="SM00906"/>
    </source>
</evidence>
<dbReference type="InterPro" id="IPR050613">
    <property type="entry name" value="Sec_Metabolite_Reg"/>
</dbReference>
<dbReference type="AlphaFoldDB" id="A0A1U7LGB6"/>
<protein>
    <submittedName>
        <fullName evidence="4">Putative transcriptional regulatory protein</fullName>
    </submittedName>
</protein>
<dbReference type="OrthoDB" id="424974at2759"/>
<name>A0A1U7LGB6_NEOID</name>
<dbReference type="GO" id="GO:0003677">
    <property type="term" value="F:DNA binding"/>
    <property type="evidence" value="ECO:0007669"/>
    <property type="project" value="InterPro"/>
</dbReference>
<comment type="subcellular location">
    <subcellularLocation>
        <location evidence="1">Nucleus</location>
    </subcellularLocation>
</comment>
<organism evidence="4 5">
    <name type="scientific">Neolecta irregularis (strain DAH-3)</name>
    <dbReference type="NCBI Taxonomy" id="1198029"/>
    <lineage>
        <taxon>Eukaryota</taxon>
        <taxon>Fungi</taxon>
        <taxon>Dikarya</taxon>
        <taxon>Ascomycota</taxon>
        <taxon>Taphrinomycotina</taxon>
        <taxon>Neolectales</taxon>
        <taxon>Neolectaceae</taxon>
        <taxon>Neolecta</taxon>
    </lineage>
</organism>
<keyword evidence="5" id="KW-1185">Reference proteome</keyword>
<dbReference type="CDD" id="cd12148">
    <property type="entry name" value="fungal_TF_MHR"/>
    <property type="match status" value="1"/>
</dbReference>
<dbReference type="GO" id="GO:0005634">
    <property type="term" value="C:nucleus"/>
    <property type="evidence" value="ECO:0007669"/>
    <property type="project" value="UniProtKB-SubCell"/>
</dbReference>
<dbReference type="GO" id="GO:0008270">
    <property type="term" value="F:zinc ion binding"/>
    <property type="evidence" value="ECO:0007669"/>
    <property type="project" value="InterPro"/>
</dbReference>
<evidence type="ECO:0000256" key="1">
    <source>
        <dbReference type="ARBA" id="ARBA00004123"/>
    </source>
</evidence>
<dbReference type="SMART" id="SM00906">
    <property type="entry name" value="Fungal_trans"/>
    <property type="match status" value="1"/>
</dbReference>
<proteinExistence type="predicted"/>
<dbReference type="PANTHER" id="PTHR31001">
    <property type="entry name" value="UNCHARACTERIZED TRANSCRIPTIONAL REGULATORY PROTEIN"/>
    <property type="match status" value="1"/>
</dbReference>
<evidence type="ECO:0000313" key="4">
    <source>
        <dbReference type="EMBL" id="OLL21689.1"/>
    </source>
</evidence>